<dbReference type="Proteomes" id="UP000237000">
    <property type="component" value="Unassembled WGS sequence"/>
</dbReference>
<dbReference type="InterPro" id="IPR044974">
    <property type="entry name" value="Disease_R_plants"/>
</dbReference>
<gene>
    <name evidence="8" type="ORF">TorRG33x02_269800</name>
</gene>
<dbReference type="Gene3D" id="1.10.8.430">
    <property type="entry name" value="Helical domain of apoptotic protease-activating factors"/>
    <property type="match status" value="1"/>
</dbReference>
<dbReference type="InterPro" id="IPR042197">
    <property type="entry name" value="Apaf_helical"/>
</dbReference>
<feature type="domain" description="NB-ARC" evidence="4">
    <location>
        <begin position="179"/>
        <end position="351"/>
    </location>
</feature>
<dbReference type="FunFam" id="1.10.10.10:FF:000322">
    <property type="entry name" value="Probable disease resistance protein At1g63360"/>
    <property type="match status" value="1"/>
</dbReference>
<evidence type="ECO:0000259" key="7">
    <source>
        <dbReference type="Pfam" id="PF23598"/>
    </source>
</evidence>
<keyword evidence="9" id="KW-1185">Reference proteome</keyword>
<evidence type="ECO:0000313" key="8">
    <source>
        <dbReference type="EMBL" id="PON65804.1"/>
    </source>
</evidence>
<dbReference type="Pfam" id="PF23559">
    <property type="entry name" value="WHD_DRP"/>
    <property type="match status" value="1"/>
</dbReference>
<dbReference type="Pfam" id="PF00931">
    <property type="entry name" value="NB-ARC"/>
    <property type="match status" value="1"/>
</dbReference>
<dbReference type="GO" id="GO:0098542">
    <property type="term" value="P:defense response to other organism"/>
    <property type="evidence" value="ECO:0007669"/>
    <property type="project" value="TreeGrafter"/>
</dbReference>
<evidence type="ECO:0000259" key="5">
    <source>
        <dbReference type="Pfam" id="PF18052"/>
    </source>
</evidence>
<accession>A0A2P5CXM8</accession>
<organism evidence="8 9">
    <name type="scientific">Trema orientale</name>
    <name type="common">Charcoal tree</name>
    <name type="synonym">Celtis orientalis</name>
    <dbReference type="NCBI Taxonomy" id="63057"/>
    <lineage>
        <taxon>Eukaryota</taxon>
        <taxon>Viridiplantae</taxon>
        <taxon>Streptophyta</taxon>
        <taxon>Embryophyta</taxon>
        <taxon>Tracheophyta</taxon>
        <taxon>Spermatophyta</taxon>
        <taxon>Magnoliopsida</taxon>
        <taxon>eudicotyledons</taxon>
        <taxon>Gunneridae</taxon>
        <taxon>Pentapetalae</taxon>
        <taxon>rosids</taxon>
        <taxon>fabids</taxon>
        <taxon>Rosales</taxon>
        <taxon>Cannabaceae</taxon>
        <taxon>Trema</taxon>
    </lineage>
</organism>
<evidence type="ECO:0000259" key="6">
    <source>
        <dbReference type="Pfam" id="PF23559"/>
    </source>
</evidence>
<name>A0A2P5CXM8_TREOI</name>
<dbReference type="AlphaFoldDB" id="A0A2P5CXM8"/>
<evidence type="ECO:0000256" key="1">
    <source>
        <dbReference type="ARBA" id="ARBA00022737"/>
    </source>
</evidence>
<dbReference type="PRINTS" id="PR00364">
    <property type="entry name" value="DISEASERSIST"/>
</dbReference>
<dbReference type="Gene3D" id="1.20.5.4130">
    <property type="match status" value="1"/>
</dbReference>
<dbReference type="GO" id="GO:0043531">
    <property type="term" value="F:ADP binding"/>
    <property type="evidence" value="ECO:0007669"/>
    <property type="project" value="InterPro"/>
</dbReference>
<dbReference type="Gene3D" id="1.10.10.10">
    <property type="entry name" value="Winged helix-like DNA-binding domain superfamily/Winged helix DNA-binding domain"/>
    <property type="match status" value="1"/>
</dbReference>
<dbReference type="Pfam" id="PF23598">
    <property type="entry name" value="LRR_14"/>
    <property type="match status" value="1"/>
</dbReference>
<dbReference type="FunFam" id="3.40.50.300:FF:001091">
    <property type="entry name" value="Probable disease resistance protein At1g61300"/>
    <property type="match status" value="1"/>
</dbReference>
<evidence type="ECO:0000313" key="9">
    <source>
        <dbReference type="Proteomes" id="UP000237000"/>
    </source>
</evidence>
<dbReference type="EMBL" id="JXTC01000317">
    <property type="protein sequence ID" value="PON65804.1"/>
    <property type="molecule type" value="Genomic_DNA"/>
</dbReference>
<reference evidence="9" key="1">
    <citation type="submission" date="2016-06" db="EMBL/GenBank/DDBJ databases">
        <title>Parallel loss of symbiosis genes in relatives of nitrogen-fixing non-legume Parasponia.</title>
        <authorList>
            <person name="Van Velzen R."/>
            <person name="Holmer R."/>
            <person name="Bu F."/>
            <person name="Rutten L."/>
            <person name="Van Zeijl A."/>
            <person name="Liu W."/>
            <person name="Santuari L."/>
            <person name="Cao Q."/>
            <person name="Sharma T."/>
            <person name="Shen D."/>
            <person name="Roswanjaya Y."/>
            <person name="Wardhani T."/>
            <person name="Kalhor M.S."/>
            <person name="Jansen J."/>
            <person name="Van den Hoogen J."/>
            <person name="Gungor B."/>
            <person name="Hartog M."/>
            <person name="Hontelez J."/>
            <person name="Verver J."/>
            <person name="Yang W.-C."/>
            <person name="Schijlen E."/>
            <person name="Repin R."/>
            <person name="Schilthuizen M."/>
            <person name="Schranz E."/>
            <person name="Heidstra R."/>
            <person name="Miyata K."/>
            <person name="Fedorova E."/>
            <person name="Kohlen W."/>
            <person name="Bisseling T."/>
            <person name="Smit S."/>
            <person name="Geurts R."/>
        </authorList>
    </citation>
    <scope>NUCLEOTIDE SEQUENCE [LARGE SCALE GENOMIC DNA]</scope>
    <source>
        <strain evidence="9">cv. RG33-2</strain>
    </source>
</reference>
<keyword evidence="1" id="KW-0677">Repeat</keyword>
<dbReference type="InParanoid" id="A0A2P5CXM8"/>
<comment type="caution">
    <text evidence="8">The sequence shown here is derived from an EMBL/GenBank/DDBJ whole genome shotgun (WGS) entry which is preliminary data.</text>
</comment>
<feature type="domain" description="Disease resistance N-terminal" evidence="5">
    <location>
        <begin position="5"/>
        <end position="91"/>
    </location>
</feature>
<dbReference type="InterPro" id="IPR038005">
    <property type="entry name" value="RX-like_CC"/>
</dbReference>
<feature type="domain" description="Disease resistance protein winged helix" evidence="6">
    <location>
        <begin position="441"/>
        <end position="510"/>
    </location>
</feature>
<dbReference type="Gene3D" id="3.40.50.300">
    <property type="entry name" value="P-loop containing nucleotide triphosphate hydrolases"/>
    <property type="match status" value="1"/>
</dbReference>
<evidence type="ECO:0000256" key="3">
    <source>
        <dbReference type="ARBA" id="ARBA00022821"/>
    </source>
</evidence>
<keyword evidence="3" id="KW-0611">Plant defense</keyword>
<dbReference type="InterPro" id="IPR002182">
    <property type="entry name" value="NB-ARC"/>
</dbReference>
<dbReference type="Pfam" id="PF18052">
    <property type="entry name" value="Rx_N"/>
    <property type="match status" value="1"/>
</dbReference>
<dbReference type="SUPFAM" id="SSF52540">
    <property type="entry name" value="P-loop containing nucleoside triphosphate hydrolases"/>
    <property type="match status" value="1"/>
</dbReference>
<keyword evidence="2" id="KW-0547">Nucleotide-binding</keyword>
<feature type="domain" description="Disease resistance R13L4/SHOC-2-like LRR" evidence="7">
    <location>
        <begin position="573"/>
        <end position="884"/>
    </location>
</feature>
<evidence type="ECO:0000256" key="2">
    <source>
        <dbReference type="ARBA" id="ARBA00022741"/>
    </source>
</evidence>
<dbReference type="Gene3D" id="3.80.10.10">
    <property type="entry name" value="Ribonuclease Inhibitor"/>
    <property type="match status" value="1"/>
</dbReference>
<dbReference type="InterPro" id="IPR036388">
    <property type="entry name" value="WH-like_DNA-bd_sf"/>
</dbReference>
<sequence length="938" mass="108201">MAETFLSPIIQKLVKLLAEEVNLVKGVHKEAKSLKDELEIIQPFLKDAEAKMEKGEVGDATKVWLKQIKEETDRIEDVIDEYIHFLEMKRHRHPGHQFINSIQKACRFVNSIKPGHGVAAKIRDTKESLREIKERGQSYGLRPFEKGSSSKYTTEGNSSIDPRLGSLFVEADDLVGIESTSKELVRNLVEGPSSRMVISLVGEGGIGKTTLAKKVYDDDVVKGHFDCYAWITVSQSYNMKIVLKIMISQILPNKEQPVREIDTVEELIGLLRSYFQTKRYVVVFDDVWQREFWEVIKHTFPNKTKGDRIIITTRNNSVAYTIKETPFDFVQELKPWGWDLAWELFCKKAFPFEFERRCPQELDHLSREFVKNCQGLPLVIVAIAGLLSTKQKIEFEWKRILDNLNFEFENNPQLTRVSKILSFGYYDLPDHLKACFLYFGMFPNYNPVFEHRLYRLWIAEGFIKSSKDKTLEQVAQEYLSELIHRNLVSFSLRRGFQLRCKVHDVMRDIILTRADELDFYQILNKSKPRFKGKSRRLSVYSTTKDVLKIVGDSSIRTVILFDIDELSKSFVVNLFKNFKLLKALDFENAPLDYLPKEVGNLIHLKYLNLDGTKVKKIPKSIGNLSNLQTLNLYNTLVEELPIEINYLRNMQRLSAKRYNKKTEYSLNSYGSVRLHEGIGSLEGLQTLTFMEACDSGVDLVKQLEKLTKLETLGIGKVTAEMVKALGISIGKMNQLDELLLDSISEEEILDFNCILSPPHSLRYLKFRCRLQEFPNWISMLQNLRGLSLCFTRLSNEPLKHLKGLPNLTFIHLYQAYDGLQLHFEEGGFQKLREVRLGKLEGLKVVKIDRGALPVLEEFEVEACPLMQEIPSNIEHLLNLKSLRIKDMTREFVASLQPNGGSYYSKVKHIPSVTIQYKLGGWTSFQSYKLGDPDLLQRL</sequence>
<dbReference type="SUPFAM" id="SSF52058">
    <property type="entry name" value="L domain-like"/>
    <property type="match status" value="1"/>
</dbReference>
<proteinExistence type="predicted"/>
<dbReference type="PANTHER" id="PTHR23155:SF1052">
    <property type="entry name" value="DISEASE RESISTANCE PROTEIN RPM1"/>
    <property type="match status" value="1"/>
</dbReference>
<dbReference type="InterPro" id="IPR032675">
    <property type="entry name" value="LRR_dom_sf"/>
</dbReference>
<protein>
    <submittedName>
        <fullName evidence="8">NB-ARC domain, LRR domain containing protein</fullName>
    </submittedName>
</protein>
<dbReference type="OrthoDB" id="1178710at2759"/>
<dbReference type="InterPro" id="IPR058922">
    <property type="entry name" value="WHD_DRP"/>
</dbReference>
<dbReference type="InterPro" id="IPR041118">
    <property type="entry name" value="Rx_N"/>
</dbReference>
<dbReference type="InterPro" id="IPR027417">
    <property type="entry name" value="P-loop_NTPase"/>
</dbReference>
<evidence type="ECO:0000259" key="4">
    <source>
        <dbReference type="Pfam" id="PF00931"/>
    </source>
</evidence>
<dbReference type="PANTHER" id="PTHR23155">
    <property type="entry name" value="DISEASE RESISTANCE PROTEIN RP"/>
    <property type="match status" value="1"/>
</dbReference>
<dbReference type="CDD" id="cd14798">
    <property type="entry name" value="RX-CC_like"/>
    <property type="match status" value="1"/>
</dbReference>
<dbReference type="InterPro" id="IPR055414">
    <property type="entry name" value="LRR_R13L4/SHOC2-like"/>
</dbReference>